<accession>A0A1V1PFR7</accession>
<sequence length="111" mass="12518">MEEQKTVMFDREELMDRIGNDQAIYENTVRFFKSHVTDLLAQAKTIVDSKQPEDIAAIAHTIKGVAANMSTKEMAETALALENAGKENQINEAIHILSQLFDQFEAVQKCF</sequence>
<evidence type="ECO:0000259" key="2">
    <source>
        <dbReference type="PROSITE" id="PS50894"/>
    </source>
</evidence>
<dbReference type="Proteomes" id="UP000189670">
    <property type="component" value="Unassembled WGS sequence"/>
</dbReference>
<reference evidence="4" key="1">
    <citation type="submission" date="2012-11" db="EMBL/GenBank/DDBJ databases">
        <authorList>
            <person name="Lucero-Rivera Y.E."/>
            <person name="Tovar-Ramirez D."/>
        </authorList>
    </citation>
    <scope>NUCLEOTIDE SEQUENCE [LARGE SCALE GENOMIC DNA]</scope>
    <source>
        <strain evidence="4">Araruama</strain>
    </source>
</reference>
<dbReference type="Gene3D" id="1.20.120.160">
    <property type="entry name" value="HPT domain"/>
    <property type="match status" value="1"/>
</dbReference>
<protein>
    <recommendedName>
        <fullName evidence="2">HPt domain-containing protein</fullName>
    </recommendedName>
</protein>
<comment type="caution">
    <text evidence="3">The sequence shown here is derived from an EMBL/GenBank/DDBJ whole genome shotgun (WGS) entry which is preliminary data.</text>
</comment>
<dbReference type="InterPro" id="IPR036641">
    <property type="entry name" value="HPT_dom_sf"/>
</dbReference>
<dbReference type="EMBL" id="ATBP01000039">
    <property type="protein sequence ID" value="ETR73762.1"/>
    <property type="molecule type" value="Genomic_DNA"/>
</dbReference>
<gene>
    <name evidence="3" type="ORF">OMM_06740</name>
</gene>
<evidence type="ECO:0000313" key="3">
    <source>
        <dbReference type="EMBL" id="ETR73762.1"/>
    </source>
</evidence>
<name>A0A1V1PFR7_9BACT</name>
<dbReference type="InterPro" id="IPR008207">
    <property type="entry name" value="Sig_transdc_His_kin_Hpt_dom"/>
</dbReference>
<dbReference type="PROSITE" id="PS50894">
    <property type="entry name" value="HPT"/>
    <property type="match status" value="1"/>
</dbReference>
<feature type="modified residue" description="Phosphohistidine" evidence="1">
    <location>
        <position position="60"/>
    </location>
</feature>
<dbReference type="SUPFAM" id="SSF47226">
    <property type="entry name" value="Histidine-containing phosphotransfer domain, HPT domain"/>
    <property type="match status" value="1"/>
</dbReference>
<dbReference type="GO" id="GO:0000160">
    <property type="term" value="P:phosphorelay signal transduction system"/>
    <property type="evidence" value="ECO:0007669"/>
    <property type="project" value="InterPro"/>
</dbReference>
<feature type="domain" description="HPt" evidence="2">
    <location>
        <begin position="21"/>
        <end position="111"/>
    </location>
</feature>
<evidence type="ECO:0000313" key="4">
    <source>
        <dbReference type="Proteomes" id="UP000189670"/>
    </source>
</evidence>
<dbReference type="AlphaFoldDB" id="A0A1V1PFR7"/>
<dbReference type="CDD" id="cd00088">
    <property type="entry name" value="HPT"/>
    <property type="match status" value="1"/>
</dbReference>
<organism evidence="3 4">
    <name type="scientific">Candidatus Magnetoglobus multicellularis str. Araruama</name>
    <dbReference type="NCBI Taxonomy" id="890399"/>
    <lineage>
        <taxon>Bacteria</taxon>
        <taxon>Pseudomonadati</taxon>
        <taxon>Thermodesulfobacteriota</taxon>
        <taxon>Desulfobacteria</taxon>
        <taxon>Desulfobacterales</taxon>
        <taxon>Desulfobacteraceae</taxon>
        <taxon>Candidatus Magnetoglobus</taxon>
    </lineage>
</organism>
<evidence type="ECO:0000256" key="1">
    <source>
        <dbReference type="PROSITE-ProRule" id="PRU00110"/>
    </source>
</evidence>
<proteinExistence type="predicted"/>
<dbReference type="GO" id="GO:0004672">
    <property type="term" value="F:protein kinase activity"/>
    <property type="evidence" value="ECO:0007669"/>
    <property type="project" value="UniProtKB-ARBA"/>
</dbReference>
<keyword evidence="1" id="KW-0597">Phosphoprotein</keyword>
<dbReference type="Pfam" id="PF01627">
    <property type="entry name" value="Hpt"/>
    <property type="match status" value="1"/>
</dbReference>